<dbReference type="EMBL" id="HBHK01017676">
    <property type="protein sequence ID" value="CAD9692067.1"/>
    <property type="molecule type" value="Transcribed_RNA"/>
</dbReference>
<dbReference type="AlphaFoldDB" id="A0A7S2S7S3"/>
<reference evidence="2" key="1">
    <citation type="submission" date="2021-01" db="EMBL/GenBank/DDBJ databases">
        <authorList>
            <person name="Corre E."/>
            <person name="Pelletier E."/>
            <person name="Niang G."/>
            <person name="Scheremetjew M."/>
            <person name="Finn R."/>
            <person name="Kale V."/>
            <person name="Holt S."/>
            <person name="Cochrane G."/>
            <person name="Meng A."/>
            <person name="Brown T."/>
            <person name="Cohen L."/>
        </authorList>
    </citation>
    <scope>NUCLEOTIDE SEQUENCE</scope>
    <source>
        <strain evidence="2">NY070348D</strain>
    </source>
</reference>
<feature type="compositionally biased region" description="Polar residues" evidence="1">
    <location>
        <begin position="246"/>
        <end position="261"/>
    </location>
</feature>
<sequence length="328" mass="36937">MDLLRDLPPKADASNVILGMYSGIVAKEGKWGAIFQEGSIVKMFGAYGEPESAVVAAELFKLLPVRIPLATRIGYVNDIMEDTSSRVKILLPHFQAKGNYPSLSGELKAMLQLLISFLETEINTKALIEENIDYLVSKKMDTIVQGLSSQQSASSVMDLPSYVAQLQQAQLQVAQQDQMMKLQAYMALQQQQQQGHQQLQQQQLQQQQMQIIQQQLAQAHLLQQQQQQQKQQQQQNQQSRVAKLDSGTNQTRGVQQTNATKPSADKPAITTSIVESAIRMQRAREAQQEVTKSNEDIKKRKEQQKELVHAYDSWRCGNLTHKLPTLII</sequence>
<accession>A0A7S2S7S3</accession>
<gene>
    <name evidence="2" type="ORF">QSP1433_LOCUS11208</name>
</gene>
<protein>
    <submittedName>
        <fullName evidence="2">Uncharacterized protein</fullName>
    </submittedName>
</protein>
<name>A0A7S2S7S3_9STRA</name>
<feature type="region of interest" description="Disordered" evidence="1">
    <location>
        <begin position="234"/>
        <end position="269"/>
    </location>
</feature>
<proteinExistence type="predicted"/>
<organism evidence="2">
    <name type="scientific">Mucochytrium quahogii</name>
    <dbReference type="NCBI Taxonomy" id="96639"/>
    <lineage>
        <taxon>Eukaryota</taxon>
        <taxon>Sar</taxon>
        <taxon>Stramenopiles</taxon>
        <taxon>Bigyra</taxon>
        <taxon>Labyrinthulomycetes</taxon>
        <taxon>Thraustochytrida</taxon>
        <taxon>Thraustochytriidae</taxon>
        <taxon>Mucochytrium</taxon>
    </lineage>
</organism>
<evidence type="ECO:0000256" key="1">
    <source>
        <dbReference type="SAM" id="MobiDB-lite"/>
    </source>
</evidence>
<evidence type="ECO:0000313" key="2">
    <source>
        <dbReference type="EMBL" id="CAD9692067.1"/>
    </source>
</evidence>